<organism evidence="1 2">
    <name type="scientific">Candida boidinii</name>
    <name type="common">Yeast</name>
    <dbReference type="NCBI Taxonomy" id="5477"/>
    <lineage>
        <taxon>Eukaryota</taxon>
        <taxon>Fungi</taxon>
        <taxon>Dikarya</taxon>
        <taxon>Ascomycota</taxon>
        <taxon>Saccharomycotina</taxon>
        <taxon>Pichiomycetes</taxon>
        <taxon>Pichiales</taxon>
        <taxon>Pichiaceae</taxon>
        <taxon>Ogataea</taxon>
        <taxon>Ogataea/Candida clade</taxon>
    </lineage>
</organism>
<proteinExistence type="predicted"/>
<sequence length="204" mass="22870">MTVMRLLSGKADVIKMFAKRCQDEAIRSQVPNMASQPRGDIALYLGDIQDHIITMFQSLLSYEKIFSRSHSNYLAQLQVESFYSSNQVTDLLSKVTLLGTILVPLNIVTGMFGMNVKVPGEGVENTNWWFGIMGFLIFLVLIAILGSNLYLKWVMSTPSDFGPNNDGSKSLRSFAFGRKKQNVSRSSGKSMVSLPTKYTRYGDW</sequence>
<dbReference type="EMBL" id="BSXV01005104">
    <property type="protein sequence ID" value="GMF01753.1"/>
    <property type="molecule type" value="Genomic_DNA"/>
</dbReference>
<gene>
    <name evidence="1" type="ORF">Cboi01_000593400</name>
</gene>
<comment type="caution">
    <text evidence="1">The sequence shown here is derived from an EMBL/GenBank/DDBJ whole genome shotgun (WGS) entry which is preliminary data.</text>
</comment>
<reference evidence="1" key="1">
    <citation type="submission" date="2023-04" db="EMBL/GenBank/DDBJ databases">
        <title>Candida boidinii NBRC 1967.</title>
        <authorList>
            <person name="Ichikawa N."/>
            <person name="Sato H."/>
            <person name="Tonouchi N."/>
        </authorList>
    </citation>
    <scope>NUCLEOTIDE SEQUENCE</scope>
    <source>
        <strain evidence="1">NBRC 1967</strain>
    </source>
</reference>
<dbReference type="Proteomes" id="UP001165101">
    <property type="component" value="Unassembled WGS sequence"/>
</dbReference>
<protein>
    <submittedName>
        <fullName evidence="1">Unnamed protein product</fullName>
    </submittedName>
</protein>
<accession>A0ACB5U4X5</accession>
<evidence type="ECO:0000313" key="2">
    <source>
        <dbReference type="Proteomes" id="UP001165101"/>
    </source>
</evidence>
<keyword evidence="2" id="KW-1185">Reference proteome</keyword>
<name>A0ACB5U4X5_CANBO</name>
<evidence type="ECO:0000313" key="1">
    <source>
        <dbReference type="EMBL" id="GMF01753.1"/>
    </source>
</evidence>